<organism evidence="1 2">
    <name type="scientific">Pseudoalteromonas undina</name>
    <dbReference type="NCBI Taxonomy" id="43660"/>
    <lineage>
        <taxon>Bacteria</taxon>
        <taxon>Pseudomonadati</taxon>
        <taxon>Pseudomonadota</taxon>
        <taxon>Gammaproteobacteria</taxon>
        <taxon>Alteromonadales</taxon>
        <taxon>Pseudoalteromonadaceae</taxon>
        <taxon>Pseudoalteromonas</taxon>
    </lineage>
</organism>
<name>A0ABP2XVK4_9GAMM</name>
<reference evidence="1" key="2">
    <citation type="submission" date="2013-04" db="EMBL/GenBank/DDBJ databases">
        <title>Genome sequence of Pseudoalteromonas undina.</title>
        <authorList>
            <person name="Xie B.-B."/>
            <person name="Rong J.-C."/>
            <person name="Qin Q.-L."/>
            <person name="Shu Y.-L."/>
            <person name="Zhang Y.-Z."/>
        </authorList>
    </citation>
    <scope>NUCLEOTIDE SEQUENCE</scope>
    <source>
        <strain evidence="1">NCIMB 2128</strain>
    </source>
</reference>
<gene>
    <name evidence="1" type="ORF">PUND_13424</name>
</gene>
<dbReference type="Proteomes" id="UP000016534">
    <property type="component" value="Unassembled WGS sequence"/>
</dbReference>
<sequence length="291" mass="32762">MIVTLERTGDFIPDEVSNDIVAIVTDTLNGIKTTDTEFIINDKLCFKTQTNGKVTPCVTNSATFISSKFQSLLSEKNGCKGETKINGQSFDGFIQRSYNHVGYKIIDRNNLLEVIFSYIAENKLKDAMVHTLFPKFYGMYVERGCFNISNLPISTHCLFQEEIVTSHFRVGVEFETGNVASSFRAINKLGILYQQGFIDAGVFVTSASRPRIWPTSNRNGSFPELINRDYENQISLPLICIGFSPDKYDQSAPFLSRSGDTYNLVSLNKMDPTGIYRVYQGQNNEEILIPE</sequence>
<evidence type="ECO:0000313" key="2">
    <source>
        <dbReference type="Proteomes" id="UP000016534"/>
    </source>
</evidence>
<protein>
    <submittedName>
        <fullName evidence="1">Uncharacterized protein</fullName>
    </submittedName>
</protein>
<comment type="caution">
    <text evidence="1">The sequence shown here is derived from an EMBL/GenBank/DDBJ whole genome shotgun (WGS) entry which is preliminary data.</text>
</comment>
<dbReference type="SUPFAM" id="SSF52980">
    <property type="entry name" value="Restriction endonuclease-like"/>
    <property type="match status" value="1"/>
</dbReference>
<dbReference type="Gene3D" id="3.40.91.20">
    <property type="match status" value="1"/>
</dbReference>
<reference evidence="1" key="1">
    <citation type="journal article" date="2012" name="J. Bacteriol.">
        <title>Genome sequences of type strains of seven species of the marine bacterium Pseudoalteromonas.</title>
        <authorList>
            <person name="Xie B.B."/>
            <person name="Shu Y.L."/>
            <person name="Qin Q.L."/>
            <person name="Rong J.C."/>
            <person name="Zhang X.Y."/>
            <person name="Chen X.L."/>
            <person name="Shi M."/>
            <person name="He H.L."/>
            <person name="Zhou B.C."/>
            <person name="Zhang Y.Z."/>
        </authorList>
    </citation>
    <scope>NUCLEOTIDE SEQUENCE [LARGE SCALE GENOMIC DNA]</scope>
    <source>
        <strain evidence="1">NCIMB 2128</strain>
    </source>
</reference>
<accession>A0ABP2XVK4</accession>
<proteinExistence type="predicted"/>
<dbReference type="InterPro" id="IPR011335">
    <property type="entry name" value="Restrct_endonuc-II-like"/>
</dbReference>
<dbReference type="EMBL" id="AHCF02000032">
    <property type="protein sequence ID" value="ERG60169.1"/>
    <property type="molecule type" value="Genomic_DNA"/>
</dbReference>
<keyword evidence="2" id="KW-1185">Reference proteome</keyword>
<evidence type="ECO:0000313" key="1">
    <source>
        <dbReference type="EMBL" id="ERG60169.1"/>
    </source>
</evidence>
<dbReference type="InterPro" id="IPR011338">
    <property type="entry name" value="BamHI/BglII/BstY"/>
</dbReference>